<dbReference type="AlphaFoldDB" id="F9XLM3"/>
<keyword evidence="4" id="KW-1185">Reference proteome</keyword>
<evidence type="ECO:0000256" key="1">
    <source>
        <dbReference type="SAM" id="MobiDB-lite"/>
    </source>
</evidence>
<dbReference type="InterPro" id="IPR001810">
    <property type="entry name" value="F-box_dom"/>
</dbReference>
<dbReference type="HOGENOM" id="CLU_821844_0_0_1"/>
<feature type="region of interest" description="Disordered" evidence="1">
    <location>
        <begin position="174"/>
        <end position="194"/>
    </location>
</feature>
<accession>F9XLM3</accession>
<gene>
    <name evidence="3" type="ORF">MYCGRDRAFT_96155</name>
</gene>
<dbReference type="GeneID" id="13397999"/>
<reference evidence="3 4" key="1">
    <citation type="journal article" date="2011" name="PLoS Genet.">
        <title>Finished genome of the fungal wheat pathogen Mycosphaerella graminicola reveals dispensome structure, chromosome plasticity, and stealth pathogenesis.</title>
        <authorList>
            <person name="Goodwin S.B."/>
            <person name="Ben M'barek S."/>
            <person name="Dhillon B."/>
            <person name="Wittenberg A.H.J."/>
            <person name="Crane C.F."/>
            <person name="Hane J.K."/>
            <person name="Foster A.J."/>
            <person name="Van der Lee T.A.J."/>
            <person name="Grimwood J."/>
            <person name="Aerts A."/>
            <person name="Antoniw J."/>
            <person name="Bailey A."/>
            <person name="Bluhm B."/>
            <person name="Bowler J."/>
            <person name="Bristow J."/>
            <person name="van der Burgt A."/>
            <person name="Canto-Canche B."/>
            <person name="Churchill A.C.L."/>
            <person name="Conde-Ferraez L."/>
            <person name="Cools H.J."/>
            <person name="Coutinho P.M."/>
            <person name="Csukai M."/>
            <person name="Dehal P."/>
            <person name="De Wit P."/>
            <person name="Donzelli B."/>
            <person name="van de Geest H.C."/>
            <person name="van Ham R.C.H.J."/>
            <person name="Hammond-Kosack K.E."/>
            <person name="Henrissat B."/>
            <person name="Kilian A."/>
            <person name="Kobayashi A.K."/>
            <person name="Koopmann E."/>
            <person name="Kourmpetis Y."/>
            <person name="Kuzniar A."/>
            <person name="Lindquist E."/>
            <person name="Lombard V."/>
            <person name="Maliepaard C."/>
            <person name="Martins N."/>
            <person name="Mehrabi R."/>
            <person name="Nap J.P.H."/>
            <person name="Ponomarenko A."/>
            <person name="Rudd J.J."/>
            <person name="Salamov A."/>
            <person name="Schmutz J."/>
            <person name="Schouten H.J."/>
            <person name="Shapiro H."/>
            <person name="Stergiopoulos I."/>
            <person name="Torriani S.F.F."/>
            <person name="Tu H."/>
            <person name="de Vries R.P."/>
            <person name="Waalwijk C."/>
            <person name="Ware S.B."/>
            <person name="Wiebenga A."/>
            <person name="Zwiers L.-H."/>
            <person name="Oliver R.P."/>
            <person name="Grigoriev I.V."/>
            <person name="Kema G.H.J."/>
        </authorList>
    </citation>
    <scope>NUCLEOTIDE SEQUENCE [LARGE SCALE GENOMIC DNA]</scope>
    <source>
        <strain evidence="4">CBS 115943 / IPO323</strain>
    </source>
</reference>
<evidence type="ECO:0000259" key="2">
    <source>
        <dbReference type="Pfam" id="PF00646"/>
    </source>
</evidence>
<dbReference type="InterPro" id="IPR036047">
    <property type="entry name" value="F-box-like_dom_sf"/>
</dbReference>
<dbReference type="Proteomes" id="UP000008062">
    <property type="component" value="Chromosome 10"/>
</dbReference>
<evidence type="ECO:0000313" key="3">
    <source>
        <dbReference type="EMBL" id="EGP84143.1"/>
    </source>
</evidence>
<feature type="domain" description="F-box" evidence="2">
    <location>
        <begin position="135"/>
        <end position="163"/>
    </location>
</feature>
<dbReference type="KEGG" id="ztr:MYCGRDRAFT_96155"/>
<feature type="compositionally biased region" description="Polar residues" evidence="1">
    <location>
        <begin position="40"/>
        <end position="66"/>
    </location>
</feature>
<dbReference type="VEuPathDB" id="FungiDB:ZTRI_10.194"/>
<dbReference type="Pfam" id="PF00646">
    <property type="entry name" value="F-box"/>
    <property type="match status" value="1"/>
</dbReference>
<feature type="region of interest" description="Disordered" evidence="1">
    <location>
        <begin position="31"/>
        <end position="67"/>
    </location>
</feature>
<dbReference type="SUPFAM" id="SSF81383">
    <property type="entry name" value="F-box domain"/>
    <property type="match status" value="1"/>
</dbReference>
<sequence>MALGLRDGSGCSEIGECAMCVIGIGGKAQRRSQHRGMNYSHPSPSLSGKHSPPSLASSDGSLQRSKSAPERVSAWLRRLHQSSSPLRPVHNIHHHRSHLGFKESDALSVVDEDPPLTIQTSAATRLLNTFTVCVNILLLLPIEDLLACRRVSGTFKDTIEHSEELREKLFLEPNRRNAPREERRPAVIPNPTPPPQVALRIGNGGESVEGVVFACHPRASWNQRQGTMFLTQPPARRIEIASPLSRAEHNSRHRQVYREDGVRFGDLIAEVKRMPTWGLQSCAITSRRRSVKGFVAKEIVATFRSVPEMRGRGYPDGSTGSHGSSSLDDAGKEGAVGA</sequence>
<dbReference type="InParanoid" id="F9XLM3"/>
<evidence type="ECO:0000313" key="4">
    <source>
        <dbReference type="Proteomes" id="UP000008062"/>
    </source>
</evidence>
<dbReference type="EMBL" id="CM001205">
    <property type="protein sequence ID" value="EGP84143.1"/>
    <property type="molecule type" value="Genomic_DNA"/>
</dbReference>
<feature type="compositionally biased region" description="Polar residues" evidence="1">
    <location>
        <begin position="318"/>
        <end position="327"/>
    </location>
</feature>
<proteinExistence type="predicted"/>
<feature type="compositionally biased region" description="Basic and acidic residues" evidence="1">
    <location>
        <begin position="174"/>
        <end position="185"/>
    </location>
</feature>
<organism evidence="3 4">
    <name type="scientific">Zymoseptoria tritici (strain CBS 115943 / IPO323)</name>
    <name type="common">Speckled leaf blotch fungus</name>
    <name type="synonym">Septoria tritici</name>
    <dbReference type="NCBI Taxonomy" id="336722"/>
    <lineage>
        <taxon>Eukaryota</taxon>
        <taxon>Fungi</taxon>
        <taxon>Dikarya</taxon>
        <taxon>Ascomycota</taxon>
        <taxon>Pezizomycotina</taxon>
        <taxon>Dothideomycetes</taxon>
        <taxon>Dothideomycetidae</taxon>
        <taxon>Mycosphaerellales</taxon>
        <taxon>Mycosphaerellaceae</taxon>
        <taxon>Zymoseptoria</taxon>
    </lineage>
</organism>
<protein>
    <recommendedName>
        <fullName evidence="2">F-box domain-containing protein</fullName>
    </recommendedName>
</protein>
<feature type="region of interest" description="Disordered" evidence="1">
    <location>
        <begin position="308"/>
        <end position="338"/>
    </location>
</feature>
<name>F9XLM3_ZYMTI</name>
<dbReference type="RefSeq" id="XP_003849167.1">
    <property type="nucleotide sequence ID" value="XM_003849119.1"/>
</dbReference>